<proteinExistence type="inferred from homology"/>
<name>A0A1M5RN78_9RHOB</name>
<dbReference type="EMBL" id="FQXB01000004">
    <property type="protein sequence ID" value="SHH27722.1"/>
    <property type="molecule type" value="Genomic_DNA"/>
</dbReference>
<feature type="transmembrane region" description="Helical" evidence="6">
    <location>
        <begin position="243"/>
        <end position="260"/>
    </location>
</feature>
<dbReference type="OrthoDB" id="9815809at2"/>
<dbReference type="AlphaFoldDB" id="A0A1M5RN78"/>
<evidence type="ECO:0000313" key="8">
    <source>
        <dbReference type="EMBL" id="SHH27722.1"/>
    </source>
</evidence>
<gene>
    <name evidence="8" type="ORF">SAMN05444003_2682</name>
</gene>
<dbReference type="RefSeq" id="WP_072901868.1">
    <property type="nucleotide sequence ID" value="NZ_FQXB01000004.1"/>
</dbReference>
<keyword evidence="4 6" id="KW-1133">Transmembrane helix</keyword>
<dbReference type="InterPro" id="IPR000620">
    <property type="entry name" value="EamA_dom"/>
</dbReference>
<accession>A0A1M5RN78</accession>
<feature type="transmembrane region" description="Helical" evidence="6">
    <location>
        <begin position="211"/>
        <end position="231"/>
    </location>
</feature>
<evidence type="ECO:0000256" key="4">
    <source>
        <dbReference type="ARBA" id="ARBA00022989"/>
    </source>
</evidence>
<dbReference type="STRING" id="1508389.SAMN05444003_2682"/>
<dbReference type="GO" id="GO:0016020">
    <property type="term" value="C:membrane"/>
    <property type="evidence" value="ECO:0007669"/>
    <property type="project" value="UniProtKB-SubCell"/>
</dbReference>
<evidence type="ECO:0000256" key="5">
    <source>
        <dbReference type="ARBA" id="ARBA00023136"/>
    </source>
</evidence>
<feature type="transmembrane region" description="Helical" evidence="6">
    <location>
        <begin position="151"/>
        <end position="169"/>
    </location>
</feature>
<evidence type="ECO:0000256" key="3">
    <source>
        <dbReference type="ARBA" id="ARBA00022692"/>
    </source>
</evidence>
<feature type="transmembrane region" description="Helical" evidence="6">
    <location>
        <begin position="103"/>
        <end position="121"/>
    </location>
</feature>
<dbReference type="PANTHER" id="PTHR22911">
    <property type="entry name" value="ACYL-MALONYL CONDENSING ENZYME-RELATED"/>
    <property type="match status" value="1"/>
</dbReference>
<feature type="domain" description="EamA" evidence="7">
    <location>
        <begin position="9"/>
        <end position="142"/>
    </location>
</feature>
<feature type="transmembrane region" description="Helical" evidence="6">
    <location>
        <begin position="181"/>
        <end position="199"/>
    </location>
</feature>
<sequence>MAMLSENMRGALLMVGSMTAFTLNDAFMKSLSDELPLFQSIFFRSIGVFICLSIAGLAMGQIKLNQSRRDWMFISLRSLFELGGALFFLLALFNMPIANVTAILQVLPLTVSLAAAVFLGASLGWRRLSAILVGFAGVLLIVKPGGEGFNIYAVSALLAVLCVTIRDILVRKISPEVPTMLVSWFTVFAVMAGSGLASLTEVWQPVSSLAAFQLGGAILTIIGGYIFSVAVMRHGDIAFVAPFRYSSLLVAVVIGFWIFGEVPDTLTIVGSIIVVGTGLFTLYREGQIRKRAKA</sequence>
<feature type="transmembrane region" description="Helical" evidence="6">
    <location>
        <begin position="79"/>
        <end position="97"/>
    </location>
</feature>
<reference evidence="8 9" key="1">
    <citation type="submission" date="2016-11" db="EMBL/GenBank/DDBJ databases">
        <authorList>
            <person name="Jaros S."/>
            <person name="Januszkiewicz K."/>
            <person name="Wedrychowicz H."/>
        </authorList>
    </citation>
    <scope>NUCLEOTIDE SEQUENCE [LARGE SCALE GENOMIC DNA]</scope>
    <source>
        <strain evidence="8 9">DSM 28715</strain>
    </source>
</reference>
<feature type="transmembrane region" description="Helical" evidence="6">
    <location>
        <begin position="128"/>
        <end position="145"/>
    </location>
</feature>
<evidence type="ECO:0000256" key="6">
    <source>
        <dbReference type="SAM" id="Phobius"/>
    </source>
</evidence>
<keyword evidence="5 6" id="KW-0472">Membrane</keyword>
<evidence type="ECO:0000256" key="1">
    <source>
        <dbReference type="ARBA" id="ARBA00004141"/>
    </source>
</evidence>
<evidence type="ECO:0000259" key="7">
    <source>
        <dbReference type="Pfam" id="PF00892"/>
    </source>
</evidence>
<comment type="subcellular location">
    <subcellularLocation>
        <location evidence="1">Membrane</location>
        <topology evidence="1">Multi-pass membrane protein</topology>
    </subcellularLocation>
</comment>
<evidence type="ECO:0000313" key="9">
    <source>
        <dbReference type="Proteomes" id="UP000184074"/>
    </source>
</evidence>
<feature type="transmembrane region" description="Helical" evidence="6">
    <location>
        <begin position="36"/>
        <end position="58"/>
    </location>
</feature>
<dbReference type="Pfam" id="PF00892">
    <property type="entry name" value="EamA"/>
    <property type="match status" value="1"/>
</dbReference>
<dbReference type="Proteomes" id="UP000184074">
    <property type="component" value="Unassembled WGS sequence"/>
</dbReference>
<comment type="similarity">
    <text evidence="2">Belongs to the drug/metabolite transporter (DMT) superfamily. 10 TMS drug/metabolite exporter (DME) (TC 2.A.7.3) family.</text>
</comment>
<protein>
    <submittedName>
        <fullName evidence="8">S-adenosylmethionine uptake transporter</fullName>
    </submittedName>
</protein>
<dbReference type="PANTHER" id="PTHR22911:SF6">
    <property type="entry name" value="SOLUTE CARRIER FAMILY 35 MEMBER G1"/>
    <property type="match status" value="1"/>
</dbReference>
<organism evidence="8 9">
    <name type="scientific">Cognatiyoonia sediminum</name>
    <dbReference type="NCBI Taxonomy" id="1508389"/>
    <lineage>
        <taxon>Bacteria</taxon>
        <taxon>Pseudomonadati</taxon>
        <taxon>Pseudomonadota</taxon>
        <taxon>Alphaproteobacteria</taxon>
        <taxon>Rhodobacterales</taxon>
        <taxon>Paracoccaceae</taxon>
        <taxon>Cognatiyoonia</taxon>
    </lineage>
</organism>
<keyword evidence="3 6" id="KW-0812">Transmembrane</keyword>
<dbReference type="InterPro" id="IPR037185">
    <property type="entry name" value="EmrE-like"/>
</dbReference>
<evidence type="ECO:0000256" key="2">
    <source>
        <dbReference type="ARBA" id="ARBA00009853"/>
    </source>
</evidence>
<dbReference type="SUPFAM" id="SSF103481">
    <property type="entry name" value="Multidrug resistance efflux transporter EmrE"/>
    <property type="match status" value="2"/>
</dbReference>
<keyword evidence="9" id="KW-1185">Reference proteome</keyword>
<feature type="transmembrane region" description="Helical" evidence="6">
    <location>
        <begin position="266"/>
        <end position="283"/>
    </location>
</feature>